<evidence type="ECO:0000256" key="1">
    <source>
        <dbReference type="ARBA" id="ARBA00022527"/>
    </source>
</evidence>
<keyword evidence="3" id="KW-0067">ATP-binding</keyword>
<dbReference type="Pfam" id="PF23180">
    <property type="entry name" value="ALE2_N"/>
    <property type="match status" value="1"/>
</dbReference>
<dbReference type="EMBL" id="DF974383">
    <property type="protein sequence ID" value="GAU48109.1"/>
    <property type="molecule type" value="Genomic_DNA"/>
</dbReference>
<evidence type="ECO:0000256" key="4">
    <source>
        <dbReference type="SAM" id="MobiDB-lite"/>
    </source>
</evidence>
<evidence type="ECO:0000313" key="7">
    <source>
        <dbReference type="Proteomes" id="UP000242715"/>
    </source>
</evidence>
<organism evidence="6 7">
    <name type="scientific">Trifolium subterraneum</name>
    <name type="common">Subterranean clover</name>
    <dbReference type="NCBI Taxonomy" id="3900"/>
    <lineage>
        <taxon>Eukaryota</taxon>
        <taxon>Viridiplantae</taxon>
        <taxon>Streptophyta</taxon>
        <taxon>Embryophyta</taxon>
        <taxon>Tracheophyta</taxon>
        <taxon>Spermatophyta</taxon>
        <taxon>Magnoliopsida</taxon>
        <taxon>eudicotyledons</taxon>
        <taxon>Gunneridae</taxon>
        <taxon>Pentapetalae</taxon>
        <taxon>rosids</taxon>
        <taxon>fabids</taxon>
        <taxon>Fabales</taxon>
        <taxon>Fabaceae</taxon>
        <taxon>Papilionoideae</taxon>
        <taxon>50 kb inversion clade</taxon>
        <taxon>NPAAA clade</taxon>
        <taxon>Hologalegina</taxon>
        <taxon>IRL clade</taxon>
        <taxon>Trifolieae</taxon>
        <taxon>Trifolium</taxon>
    </lineage>
</organism>
<name>A0A2Z6PMV3_TRISU</name>
<evidence type="ECO:0000313" key="6">
    <source>
        <dbReference type="EMBL" id="GAU48109.1"/>
    </source>
</evidence>
<feature type="compositionally biased region" description="Low complexity" evidence="4">
    <location>
        <begin position="31"/>
        <end position="53"/>
    </location>
</feature>
<dbReference type="PANTHER" id="PTHR47989:SF45">
    <property type="entry name" value="OS01G0709500 PROTEIN"/>
    <property type="match status" value="1"/>
</dbReference>
<sequence length="379" mass="41414">MQSQNPTNCNTNLPHFRTRSHLSIAIPPSVSSSFAPSSIEQPPTKSSSSVPTSIALPPSKSHDRAPTKIWKHGFEDSPVAHHKHHYSGRKNRHPTPVPITPIQAPTYSSQGPSNFKAQPPFSSPKIKFIHGPAPAPSPAFRSSHLDAPDYLFIFVRQSSVPSLSPRISPLGSSLNKIKTPPPAYTLVLPPPPPNKDCLSITCLEPLTYTPPGSPCGCVWPLQVKLRVSISIYKCFPLVSKLAKEIAASALLNHTQVRIVGADAANQQLEKTNILINLVPKGVKFDDATAFLIYKKFWHREILIDHSLFGAYEVLYVHYQGLPPSPPSIPSGISSIDDGPNPGRDNNGMMMKPLGVAVPKKEKERSSGRMIFIIFLYSST</sequence>
<reference evidence="7" key="1">
    <citation type="journal article" date="2017" name="Front. Plant Sci.">
        <title>Climate Clever Clovers: New Paradigm to Reduce the Environmental Footprint of Ruminants by Breeding Low Methanogenic Forages Utilizing Haplotype Variation.</title>
        <authorList>
            <person name="Kaur P."/>
            <person name="Appels R."/>
            <person name="Bayer P.E."/>
            <person name="Keeble-Gagnere G."/>
            <person name="Wang J."/>
            <person name="Hirakawa H."/>
            <person name="Shirasawa K."/>
            <person name="Vercoe P."/>
            <person name="Stefanova K."/>
            <person name="Durmic Z."/>
            <person name="Nichols P."/>
            <person name="Revell C."/>
            <person name="Isobe S.N."/>
            <person name="Edwards D."/>
            <person name="Erskine W."/>
        </authorList>
    </citation>
    <scope>NUCLEOTIDE SEQUENCE [LARGE SCALE GENOMIC DNA]</scope>
    <source>
        <strain evidence="7">cv. Daliak</strain>
    </source>
</reference>
<gene>
    <name evidence="6" type="ORF">TSUD_351150</name>
</gene>
<dbReference type="GO" id="GO:0005524">
    <property type="term" value="F:ATP binding"/>
    <property type="evidence" value="ECO:0007669"/>
    <property type="project" value="UniProtKB-KW"/>
</dbReference>
<dbReference type="PANTHER" id="PTHR47989">
    <property type="entry name" value="OS01G0750732 PROTEIN"/>
    <property type="match status" value="1"/>
</dbReference>
<evidence type="ECO:0000256" key="3">
    <source>
        <dbReference type="ARBA" id="ARBA00022840"/>
    </source>
</evidence>
<evidence type="ECO:0000259" key="5">
    <source>
        <dbReference type="Pfam" id="PF23180"/>
    </source>
</evidence>
<keyword evidence="1" id="KW-0808">Transferase</keyword>
<dbReference type="AlphaFoldDB" id="A0A2Z6PMV3"/>
<dbReference type="OrthoDB" id="1901798at2759"/>
<accession>A0A2Z6PMV3</accession>
<dbReference type="InterPro" id="IPR057597">
    <property type="entry name" value="ALE2_N"/>
</dbReference>
<proteinExistence type="predicted"/>
<evidence type="ECO:0000256" key="2">
    <source>
        <dbReference type="ARBA" id="ARBA00022741"/>
    </source>
</evidence>
<keyword evidence="7" id="KW-1185">Reference proteome</keyword>
<keyword evidence="2" id="KW-0547">Nucleotide-binding</keyword>
<feature type="compositionally biased region" description="Low complexity" evidence="4">
    <location>
        <begin position="329"/>
        <end position="339"/>
    </location>
</feature>
<dbReference type="GO" id="GO:0004674">
    <property type="term" value="F:protein serine/threonine kinase activity"/>
    <property type="evidence" value="ECO:0007669"/>
    <property type="project" value="UniProtKB-KW"/>
</dbReference>
<protein>
    <recommendedName>
        <fullName evidence="5">Receptor-like PK ALE2 N-terminal domain-containing protein</fullName>
    </recommendedName>
</protein>
<feature type="domain" description="Receptor-like PK ALE2 N-terminal" evidence="5">
    <location>
        <begin position="204"/>
        <end position="322"/>
    </location>
</feature>
<feature type="region of interest" description="Disordered" evidence="4">
    <location>
        <begin position="31"/>
        <end position="66"/>
    </location>
</feature>
<feature type="region of interest" description="Disordered" evidence="4">
    <location>
        <begin position="329"/>
        <end position="349"/>
    </location>
</feature>
<keyword evidence="1" id="KW-0418">Kinase</keyword>
<keyword evidence="1" id="KW-0723">Serine/threonine-protein kinase</keyword>
<dbReference type="Proteomes" id="UP000242715">
    <property type="component" value="Unassembled WGS sequence"/>
</dbReference>